<dbReference type="Proteomes" id="UP000253495">
    <property type="component" value="Unassembled WGS sequence"/>
</dbReference>
<dbReference type="GO" id="GO:0005886">
    <property type="term" value="C:plasma membrane"/>
    <property type="evidence" value="ECO:0007669"/>
    <property type="project" value="UniProtKB-SubCell"/>
</dbReference>
<keyword evidence="3" id="KW-1003">Cell membrane</keyword>
<evidence type="ECO:0000256" key="7">
    <source>
        <dbReference type="SAM" id="Phobius"/>
    </source>
</evidence>
<comment type="caution">
    <text evidence="8">The sequence shown here is derived from an EMBL/GenBank/DDBJ whole genome shotgun (WGS) entry which is preliminary data.</text>
</comment>
<evidence type="ECO:0008006" key="10">
    <source>
        <dbReference type="Google" id="ProtNLM"/>
    </source>
</evidence>
<keyword evidence="5 7" id="KW-1133">Transmembrane helix</keyword>
<name>A0A368VVF1_9ACTN</name>
<dbReference type="PANTHER" id="PTHR42718">
    <property type="entry name" value="MAJOR FACILITATOR SUPERFAMILY MULTIDRUG TRANSPORTER MFSC"/>
    <property type="match status" value="1"/>
</dbReference>
<dbReference type="Gene3D" id="1.20.1720.10">
    <property type="entry name" value="Multidrug resistance protein D"/>
    <property type="match status" value="1"/>
</dbReference>
<organism evidence="8 9">
    <name type="scientific">Halopolyspora algeriensis</name>
    <dbReference type="NCBI Taxonomy" id="1500506"/>
    <lineage>
        <taxon>Bacteria</taxon>
        <taxon>Bacillati</taxon>
        <taxon>Actinomycetota</taxon>
        <taxon>Actinomycetes</taxon>
        <taxon>Actinomycetes incertae sedis</taxon>
        <taxon>Halopolyspora</taxon>
    </lineage>
</organism>
<evidence type="ECO:0000256" key="6">
    <source>
        <dbReference type="ARBA" id="ARBA00023136"/>
    </source>
</evidence>
<comment type="subcellular location">
    <subcellularLocation>
        <location evidence="1">Cell membrane</location>
        <topology evidence="1">Multi-pass membrane protein</topology>
    </subcellularLocation>
</comment>
<dbReference type="AlphaFoldDB" id="A0A368VVF1"/>
<evidence type="ECO:0000256" key="4">
    <source>
        <dbReference type="ARBA" id="ARBA00022692"/>
    </source>
</evidence>
<keyword evidence="6 7" id="KW-0472">Membrane</keyword>
<evidence type="ECO:0000313" key="8">
    <source>
        <dbReference type="EMBL" id="RCW46066.1"/>
    </source>
</evidence>
<evidence type="ECO:0000256" key="5">
    <source>
        <dbReference type="ARBA" id="ARBA00022989"/>
    </source>
</evidence>
<dbReference type="PANTHER" id="PTHR42718:SF46">
    <property type="entry name" value="BLR6921 PROTEIN"/>
    <property type="match status" value="1"/>
</dbReference>
<keyword evidence="4 7" id="KW-0812">Transmembrane</keyword>
<feature type="transmembrane region" description="Helical" evidence="7">
    <location>
        <begin position="52"/>
        <end position="70"/>
    </location>
</feature>
<dbReference type="EMBL" id="QPJC01000002">
    <property type="protein sequence ID" value="RCW46066.1"/>
    <property type="molecule type" value="Genomic_DNA"/>
</dbReference>
<sequence length="113" mass="11682">MCIAAARPQARRWVALVFIALAQLRVALDATIVTIALPSAQADLNIAAADRHWVITAYTLAFGGLVLFGGRVADQTAGILTTAAVLAAVLVNANKPVDANDGSGSPDCRQSEP</sequence>
<evidence type="ECO:0000256" key="1">
    <source>
        <dbReference type="ARBA" id="ARBA00004651"/>
    </source>
</evidence>
<evidence type="ECO:0000256" key="3">
    <source>
        <dbReference type="ARBA" id="ARBA00022475"/>
    </source>
</evidence>
<reference evidence="8 9" key="1">
    <citation type="submission" date="2018-07" db="EMBL/GenBank/DDBJ databases">
        <title>Genomic Encyclopedia of Type Strains, Phase III (KMG-III): the genomes of soil and plant-associated and newly described type strains.</title>
        <authorList>
            <person name="Whitman W."/>
        </authorList>
    </citation>
    <scope>NUCLEOTIDE SEQUENCE [LARGE SCALE GENOMIC DNA]</scope>
    <source>
        <strain evidence="8 9">CECT 8575</strain>
    </source>
</reference>
<dbReference type="InterPro" id="IPR036259">
    <property type="entry name" value="MFS_trans_sf"/>
</dbReference>
<keyword evidence="9" id="KW-1185">Reference proteome</keyword>
<evidence type="ECO:0000313" key="9">
    <source>
        <dbReference type="Proteomes" id="UP000253495"/>
    </source>
</evidence>
<protein>
    <recommendedName>
        <fullName evidence="10">MFS transporter</fullName>
    </recommendedName>
</protein>
<proteinExistence type="predicted"/>
<gene>
    <name evidence="8" type="ORF">DFQ14_102368</name>
</gene>
<accession>A0A368VVF1</accession>
<keyword evidence="2" id="KW-0813">Transport</keyword>
<dbReference type="SUPFAM" id="SSF103473">
    <property type="entry name" value="MFS general substrate transporter"/>
    <property type="match status" value="1"/>
</dbReference>
<evidence type="ECO:0000256" key="2">
    <source>
        <dbReference type="ARBA" id="ARBA00022448"/>
    </source>
</evidence>